<dbReference type="RefSeq" id="WP_189459075.1">
    <property type="nucleotide sequence ID" value="NZ_BMYO01000002.1"/>
</dbReference>
<dbReference type="PANTHER" id="PTHR43877">
    <property type="entry name" value="AMINOALKYLPHOSPHONATE N-ACETYLTRANSFERASE-RELATED-RELATED"/>
    <property type="match status" value="1"/>
</dbReference>
<dbReference type="Pfam" id="PF00583">
    <property type="entry name" value="Acetyltransf_1"/>
    <property type="match status" value="1"/>
</dbReference>
<feature type="domain" description="N-acetyltransferase" evidence="3">
    <location>
        <begin position="5"/>
        <end position="162"/>
    </location>
</feature>
<organism evidence="4 5">
    <name type="scientific">Jeongeupia chitinilytica</name>
    <dbReference type="NCBI Taxonomy" id="1041641"/>
    <lineage>
        <taxon>Bacteria</taxon>
        <taxon>Pseudomonadati</taxon>
        <taxon>Pseudomonadota</taxon>
        <taxon>Betaproteobacteria</taxon>
        <taxon>Neisseriales</taxon>
        <taxon>Chitinibacteraceae</taxon>
        <taxon>Jeongeupia</taxon>
    </lineage>
</organism>
<proteinExistence type="predicted"/>
<dbReference type="InterPro" id="IPR050832">
    <property type="entry name" value="Bact_Acetyltransf"/>
</dbReference>
<dbReference type="Proteomes" id="UP000604737">
    <property type="component" value="Unassembled WGS sequence"/>
</dbReference>
<gene>
    <name evidence="4" type="ORF">GCM10007350_10170</name>
</gene>
<name>A0ABQ3GY13_9NEIS</name>
<dbReference type="PROSITE" id="PS51186">
    <property type="entry name" value="GNAT"/>
    <property type="match status" value="1"/>
</dbReference>
<evidence type="ECO:0000313" key="4">
    <source>
        <dbReference type="EMBL" id="GHD59146.1"/>
    </source>
</evidence>
<dbReference type="SUPFAM" id="SSF55729">
    <property type="entry name" value="Acyl-CoA N-acyltransferases (Nat)"/>
    <property type="match status" value="1"/>
</dbReference>
<comment type="caution">
    <text evidence="4">The sequence shown here is derived from an EMBL/GenBank/DDBJ whole genome shotgun (WGS) entry which is preliminary data.</text>
</comment>
<keyword evidence="2" id="KW-0012">Acyltransferase</keyword>
<sequence length="162" mass="17539">MPASLAIRTVTAETLDHVLDIQAACYPPAYLESREVFARKLALSHDSHWLAWHGDSAVGYFFTHPWRGRTPPALGTSLASLPADPDCHFLHDLAVHPQARGSGAAQALVDTALGWGNRRGLTDALLVAVQGAAPYWVRQGFHAIGPAPAYGEHAVLMHRRHA</sequence>
<dbReference type="EMBL" id="BMYO01000002">
    <property type="protein sequence ID" value="GHD59146.1"/>
    <property type="molecule type" value="Genomic_DNA"/>
</dbReference>
<keyword evidence="5" id="KW-1185">Reference proteome</keyword>
<dbReference type="InterPro" id="IPR000182">
    <property type="entry name" value="GNAT_dom"/>
</dbReference>
<reference evidence="5" key="1">
    <citation type="journal article" date="2019" name="Int. J. Syst. Evol. Microbiol.">
        <title>The Global Catalogue of Microorganisms (GCM) 10K type strain sequencing project: providing services to taxonomists for standard genome sequencing and annotation.</title>
        <authorList>
            <consortium name="The Broad Institute Genomics Platform"/>
            <consortium name="The Broad Institute Genome Sequencing Center for Infectious Disease"/>
            <person name="Wu L."/>
            <person name="Ma J."/>
        </authorList>
    </citation>
    <scope>NUCLEOTIDE SEQUENCE [LARGE SCALE GENOMIC DNA]</scope>
    <source>
        <strain evidence="5">KCTC 23701</strain>
    </source>
</reference>
<dbReference type="Gene3D" id="3.40.630.30">
    <property type="match status" value="1"/>
</dbReference>
<dbReference type="CDD" id="cd04301">
    <property type="entry name" value="NAT_SF"/>
    <property type="match status" value="1"/>
</dbReference>
<keyword evidence="1" id="KW-0808">Transferase</keyword>
<evidence type="ECO:0000256" key="2">
    <source>
        <dbReference type="ARBA" id="ARBA00023315"/>
    </source>
</evidence>
<evidence type="ECO:0000256" key="1">
    <source>
        <dbReference type="ARBA" id="ARBA00022679"/>
    </source>
</evidence>
<evidence type="ECO:0000259" key="3">
    <source>
        <dbReference type="PROSITE" id="PS51186"/>
    </source>
</evidence>
<dbReference type="InterPro" id="IPR016181">
    <property type="entry name" value="Acyl_CoA_acyltransferase"/>
</dbReference>
<accession>A0ABQ3GY13</accession>
<protein>
    <submittedName>
        <fullName evidence="4">N-acetyltransferase</fullName>
    </submittedName>
</protein>
<evidence type="ECO:0000313" key="5">
    <source>
        <dbReference type="Proteomes" id="UP000604737"/>
    </source>
</evidence>